<feature type="compositionally biased region" description="Basic residues" evidence="1">
    <location>
        <begin position="47"/>
        <end position="66"/>
    </location>
</feature>
<evidence type="ECO:0000256" key="1">
    <source>
        <dbReference type="SAM" id="MobiDB-lite"/>
    </source>
</evidence>
<reference evidence="2" key="1">
    <citation type="submission" date="2020-02" db="EMBL/GenBank/DDBJ databases">
        <authorList>
            <person name="Meier V. D."/>
        </authorList>
    </citation>
    <scope>NUCLEOTIDE SEQUENCE</scope>
    <source>
        <strain evidence="2">AVDCRST_MAG17</strain>
    </source>
</reference>
<name>A0A6J4T556_9ACTN</name>
<feature type="non-terminal residue" evidence="2">
    <location>
        <position position="66"/>
    </location>
</feature>
<feature type="region of interest" description="Disordered" evidence="1">
    <location>
        <begin position="1"/>
        <end position="66"/>
    </location>
</feature>
<proteinExistence type="predicted"/>
<feature type="non-terminal residue" evidence="2">
    <location>
        <position position="1"/>
    </location>
</feature>
<accession>A0A6J4T556</accession>
<evidence type="ECO:0000313" key="2">
    <source>
        <dbReference type="EMBL" id="CAA9513508.1"/>
    </source>
</evidence>
<organism evidence="2">
    <name type="scientific">uncultured Solirubrobacterales bacterium</name>
    <dbReference type="NCBI Taxonomy" id="768556"/>
    <lineage>
        <taxon>Bacteria</taxon>
        <taxon>Bacillati</taxon>
        <taxon>Actinomycetota</taxon>
        <taxon>Thermoleophilia</taxon>
        <taxon>Solirubrobacterales</taxon>
        <taxon>environmental samples</taxon>
    </lineage>
</organism>
<gene>
    <name evidence="2" type="ORF">AVDCRST_MAG17-2142</name>
</gene>
<dbReference type="EMBL" id="CADCVV010000170">
    <property type="protein sequence ID" value="CAA9513508.1"/>
    <property type="molecule type" value="Genomic_DNA"/>
</dbReference>
<protein>
    <submittedName>
        <fullName evidence="2">Uncharacterized protein</fullName>
    </submittedName>
</protein>
<sequence>AAGPSPVDPGARRSARPPRRGDGGLDGGARRGPALAGDRPRRPAGPARRRAPIPHPRRGRPACRSL</sequence>
<dbReference type="AlphaFoldDB" id="A0A6J4T556"/>